<dbReference type="PROSITE" id="PS51202">
    <property type="entry name" value="RCK_C"/>
    <property type="match status" value="1"/>
</dbReference>
<proteinExistence type="predicted"/>
<evidence type="ECO:0000256" key="4">
    <source>
        <dbReference type="ARBA" id="ARBA00022958"/>
    </source>
</evidence>
<dbReference type="Pfam" id="PF02254">
    <property type="entry name" value="TrkA_N"/>
    <property type="match status" value="1"/>
</dbReference>
<evidence type="ECO:0000256" key="6">
    <source>
        <dbReference type="ARBA" id="ARBA00023065"/>
    </source>
</evidence>
<dbReference type="InterPro" id="IPR003148">
    <property type="entry name" value="RCK_N"/>
</dbReference>
<keyword evidence="6" id="KW-0406">Ion transport</keyword>
<keyword evidence="5" id="KW-0520">NAD</keyword>
<dbReference type="Gene3D" id="3.40.50.720">
    <property type="entry name" value="NAD(P)-binding Rossmann-like Domain"/>
    <property type="match status" value="1"/>
</dbReference>
<dbReference type="InterPro" id="IPR006037">
    <property type="entry name" value="RCK_C"/>
</dbReference>
<keyword evidence="4" id="KW-0630">Potassium</keyword>
<comment type="function">
    <text evidence="1">Part of a potassium transport system.</text>
</comment>
<dbReference type="InterPro" id="IPR036291">
    <property type="entry name" value="NAD(P)-bd_dom_sf"/>
</dbReference>
<keyword evidence="2" id="KW-0813">Transport</keyword>
<reference evidence="9 10" key="1">
    <citation type="journal article" date="2019" name="Int. J. Syst. Evol. Microbiol.">
        <title>The Global Catalogue of Microorganisms (GCM) 10K type strain sequencing project: providing services to taxonomists for standard genome sequencing and annotation.</title>
        <authorList>
            <consortium name="The Broad Institute Genomics Platform"/>
            <consortium name="The Broad Institute Genome Sequencing Center for Infectious Disease"/>
            <person name="Wu L."/>
            <person name="Ma J."/>
        </authorList>
    </citation>
    <scope>NUCLEOTIDE SEQUENCE [LARGE SCALE GENOMIC DNA]</scope>
    <source>
        <strain evidence="9 10">JCM 17504</strain>
    </source>
</reference>
<feature type="domain" description="RCK C-terminal" evidence="8">
    <location>
        <begin position="140"/>
        <end position="219"/>
    </location>
</feature>
<dbReference type="Pfam" id="PF02080">
    <property type="entry name" value="TrkA_C"/>
    <property type="match status" value="1"/>
</dbReference>
<organism evidence="9 10">
    <name type="scientific">Haladaptatus pallidirubidus</name>
    <dbReference type="NCBI Taxonomy" id="1008152"/>
    <lineage>
        <taxon>Archaea</taxon>
        <taxon>Methanobacteriati</taxon>
        <taxon>Methanobacteriota</taxon>
        <taxon>Stenosarchaea group</taxon>
        <taxon>Halobacteria</taxon>
        <taxon>Halobacteriales</taxon>
        <taxon>Haladaptataceae</taxon>
        <taxon>Haladaptatus</taxon>
    </lineage>
</organism>
<dbReference type="PROSITE" id="PS51201">
    <property type="entry name" value="RCK_N"/>
    <property type="match status" value="1"/>
</dbReference>
<evidence type="ECO:0000256" key="1">
    <source>
        <dbReference type="ARBA" id="ARBA00003660"/>
    </source>
</evidence>
<sequence length="221" mass="23263">MSNDALQIVLLGGGHVGYYTAEQLAKQGHNLTIIERDQTRCDLLLEAGFGTVLHGEAVDPEILGNADIASADVIAGLTDDIGSNLAVCLVASKMEGVRTVLRVDSPSARDEYEEFVDQVIFPEGLGALATVSAITGGSLPDAVNELTGIIDLLQIQVTEDAPVVEKAIRDIAVPDGCSIVVDMDEKMVVNPATTLKPGMKLLVATEPTASREIVEILTGNQ</sequence>
<dbReference type="GeneID" id="68613537"/>
<evidence type="ECO:0000256" key="5">
    <source>
        <dbReference type="ARBA" id="ARBA00023027"/>
    </source>
</evidence>
<dbReference type="RefSeq" id="WP_227773351.1">
    <property type="nucleotide sequence ID" value="NZ_BAABKX010000012.1"/>
</dbReference>
<dbReference type="PANTHER" id="PTHR43833">
    <property type="entry name" value="POTASSIUM CHANNEL PROTEIN 2-RELATED-RELATED"/>
    <property type="match status" value="1"/>
</dbReference>
<gene>
    <name evidence="9" type="ORF">GCM10025751_28480</name>
</gene>
<dbReference type="SUPFAM" id="SSF51735">
    <property type="entry name" value="NAD(P)-binding Rossmann-fold domains"/>
    <property type="match status" value="1"/>
</dbReference>
<dbReference type="InterPro" id="IPR050721">
    <property type="entry name" value="Trk_Ktr_HKT_K-transport"/>
</dbReference>
<evidence type="ECO:0000259" key="7">
    <source>
        <dbReference type="PROSITE" id="PS51201"/>
    </source>
</evidence>
<dbReference type="Gene3D" id="3.30.70.1450">
    <property type="entry name" value="Regulator of K+ conductance, C-terminal domain"/>
    <property type="match status" value="1"/>
</dbReference>
<evidence type="ECO:0000256" key="2">
    <source>
        <dbReference type="ARBA" id="ARBA00022448"/>
    </source>
</evidence>
<dbReference type="InterPro" id="IPR036721">
    <property type="entry name" value="RCK_C_sf"/>
</dbReference>
<dbReference type="GO" id="GO:0015079">
    <property type="term" value="F:potassium ion transmembrane transporter activity"/>
    <property type="evidence" value="ECO:0007669"/>
    <property type="project" value="InterPro"/>
</dbReference>
<name>A0AAV3UIR3_9EURY</name>
<dbReference type="AlphaFoldDB" id="A0AAV3UIR3"/>
<keyword evidence="3" id="KW-0633">Potassium transport</keyword>
<dbReference type="SUPFAM" id="SSF116726">
    <property type="entry name" value="TrkA C-terminal domain-like"/>
    <property type="match status" value="1"/>
</dbReference>
<evidence type="ECO:0000313" key="9">
    <source>
        <dbReference type="EMBL" id="GAA5052368.1"/>
    </source>
</evidence>
<dbReference type="Proteomes" id="UP001501729">
    <property type="component" value="Unassembled WGS sequence"/>
</dbReference>
<dbReference type="PRINTS" id="PR00335">
    <property type="entry name" value="KUPTAKETRKA"/>
</dbReference>
<feature type="domain" description="RCK N-terminal" evidence="7">
    <location>
        <begin position="5"/>
        <end position="120"/>
    </location>
</feature>
<keyword evidence="10" id="KW-1185">Reference proteome</keyword>
<dbReference type="InterPro" id="IPR006036">
    <property type="entry name" value="K_uptake_TrkA"/>
</dbReference>
<dbReference type="PANTHER" id="PTHR43833:SF5">
    <property type="entry name" value="TRK SYSTEM POTASSIUM UPTAKE PROTEIN TRKA"/>
    <property type="match status" value="1"/>
</dbReference>
<dbReference type="EMBL" id="BAABKX010000012">
    <property type="protein sequence ID" value="GAA5052368.1"/>
    <property type="molecule type" value="Genomic_DNA"/>
</dbReference>
<protein>
    <submittedName>
        <fullName evidence="9">TrkA family potassium uptake protein</fullName>
    </submittedName>
</protein>
<accession>A0AAV3UIR3</accession>
<comment type="caution">
    <text evidence="9">The sequence shown here is derived from an EMBL/GenBank/DDBJ whole genome shotgun (WGS) entry which is preliminary data.</text>
</comment>
<dbReference type="GO" id="GO:0005886">
    <property type="term" value="C:plasma membrane"/>
    <property type="evidence" value="ECO:0007669"/>
    <property type="project" value="InterPro"/>
</dbReference>
<evidence type="ECO:0000313" key="10">
    <source>
        <dbReference type="Proteomes" id="UP001501729"/>
    </source>
</evidence>
<evidence type="ECO:0000259" key="8">
    <source>
        <dbReference type="PROSITE" id="PS51202"/>
    </source>
</evidence>
<evidence type="ECO:0000256" key="3">
    <source>
        <dbReference type="ARBA" id="ARBA00022538"/>
    </source>
</evidence>